<evidence type="ECO:0000256" key="4">
    <source>
        <dbReference type="RuleBase" id="RU000461"/>
    </source>
</evidence>
<dbReference type="InterPro" id="IPR002401">
    <property type="entry name" value="Cyt_P450_E_grp-I"/>
</dbReference>
<dbReference type="Proteomes" id="UP001629113">
    <property type="component" value="Unassembled WGS sequence"/>
</dbReference>
<comment type="caution">
    <text evidence="6">The sequence shown here is derived from an EMBL/GenBank/DDBJ whole genome shotgun (WGS) entry which is preliminary data.</text>
</comment>
<evidence type="ECO:0000256" key="1">
    <source>
        <dbReference type="ARBA" id="ARBA00001971"/>
    </source>
</evidence>
<keyword evidence="2 4" id="KW-0479">Metal-binding</keyword>
<keyword evidence="4" id="KW-0349">Heme</keyword>
<evidence type="ECO:0000313" key="6">
    <source>
        <dbReference type="EMBL" id="KAL3423548.1"/>
    </source>
</evidence>
<evidence type="ECO:0000256" key="5">
    <source>
        <dbReference type="SAM" id="MobiDB-lite"/>
    </source>
</evidence>
<evidence type="ECO:0000256" key="3">
    <source>
        <dbReference type="ARBA" id="ARBA00023004"/>
    </source>
</evidence>
<dbReference type="PRINTS" id="PR00385">
    <property type="entry name" value="P450"/>
</dbReference>
<organism evidence="6 7">
    <name type="scientific">Phlyctema vagabunda</name>
    <dbReference type="NCBI Taxonomy" id="108571"/>
    <lineage>
        <taxon>Eukaryota</taxon>
        <taxon>Fungi</taxon>
        <taxon>Dikarya</taxon>
        <taxon>Ascomycota</taxon>
        <taxon>Pezizomycotina</taxon>
        <taxon>Leotiomycetes</taxon>
        <taxon>Helotiales</taxon>
        <taxon>Dermateaceae</taxon>
        <taxon>Phlyctema</taxon>
    </lineage>
</organism>
<evidence type="ECO:0000256" key="2">
    <source>
        <dbReference type="ARBA" id="ARBA00022723"/>
    </source>
</evidence>
<name>A0ABR4PK07_9HELO</name>
<dbReference type="Gene3D" id="1.10.630.10">
    <property type="entry name" value="Cytochrome P450"/>
    <property type="match status" value="1"/>
</dbReference>
<comment type="cofactor">
    <cofactor evidence="1">
        <name>heme</name>
        <dbReference type="ChEBI" id="CHEBI:30413"/>
    </cofactor>
</comment>
<dbReference type="PANTHER" id="PTHR24305:SF223">
    <property type="entry name" value="CYTOCHROME P450-DIT2"/>
    <property type="match status" value="1"/>
</dbReference>
<dbReference type="SUPFAM" id="SSF48264">
    <property type="entry name" value="Cytochrome P450"/>
    <property type="match status" value="1"/>
</dbReference>
<keyword evidence="4" id="KW-0560">Oxidoreductase</keyword>
<keyword evidence="4" id="KW-0503">Monooxygenase</keyword>
<dbReference type="PRINTS" id="PR00463">
    <property type="entry name" value="EP450I"/>
</dbReference>
<dbReference type="InterPro" id="IPR001128">
    <property type="entry name" value="Cyt_P450"/>
</dbReference>
<dbReference type="InterPro" id="IPR050121">
    <property type="entry name" value="Cytochrome_P450_monoxygenase"/>
</dbReference>
<proteinExistence type="inferred from homology"/>
<evidence type="ECO:0000313" key="7">
    <source>
        <dbReference type="Proteomes" id="UP001629113"/>
    </source>
</evidence>
<accession>A0ABR4PK07</accession>
<reference evidence="6 7" key="1">
    <citation type="submission" date="2024-06" db="EMBL/GenBank/DDBJ databases">
        <title>Complete genome of Phlyctema vagabunda strain 19-DSS-EL-015.</title>
        <authorList>
            <person name="Fiorenzani C."/>
        </authorList>
    </citation>
    <scope>NUCLEOTIDE SEQUENCE [LARGE SCALE GENOMIC DNA]</scope>
    <source>
        <strain evidence="6 7">19-DSS-EL-015</strain>
    </source>
</reference>
<gene>
    <name evidence="6" type="ORF">PVAG01_05295</name>
</gene>
<dbReference type="Pfam" id="PF00067">
    <property type="entry name" value="p450"/>
    <property type="match status" value="2"/>
</dbReference>
<dbReference type="PROSITE" id="PS00086">
    <property type="entry name" value="CYTOCHROME_P450"/>
    <property type="match status" value="1"/>
</dbReference>
<sequence>MYTNINTRLVDRLESYKSPRKSHEKYGDTYMIVALNMTYLKTANAEFITQVTTRRNDFPKPIKDYKVVDVFGPSMLSSEGPHWREHKRVIAPSFSEKSNKFAFEESLKQAEGMMNFWISQGDNTAQDVRVDDTSKDTAILSLNVICTAGFGVPQLWPNQSQSMLDGKGVSGFTGAAPSNGHALMFKDSLGVLLHGILNFLAFEPWMLKISPFKFQRDVYQAYDETARYFQELINLKKEQLSLGESDKGIMDLMGPMIKSSQELPALNDFKEEGPHKPILTRDEIISNSFIFFFAGHETSANSIHFSIIELALSLPAQQHMQKDIDRIIGQKPLSEISYHADMPRLYNSMVGAVLNEQLRVLPAIIAIPKIVTGGDQKIMIDKKEYTVPDDTFIHINTVGTNRNPRYWPYSPSRITGRPHDLDDFVPERWLPDHDTIQVNGPDYEHADKGGKEKSAPQESATVSDGLEKVSYESSSGGLFIPPKGAFTSFSEGPRACPGKRFAQVEITAVLTALFQRYSVELDVREWASDDEVQTMDTVQRRRVYERAMTRAREVLRDLEPVITLLMKRGDKVPVRFVERGHERFAACFAEDVRGTTD</sequence>
<keyword evidence="3 4" id="KW-0408">Iron</keyword>
<dbReference type="InterPro" id="IPR036396">
    <property type="entry name" value="Cyt_P450_sf"/>
</dbReference>
<dbReference type="PANTHER" id="PTHR24305">
    <property type="entry name" value="CYTOCHROME P450"/>
    <property type="match status" value="1"/>
</dbReference>
<dbReference type="EMBL" id="JBFCZG010000004">
    <property type="protein sequence ID" value="KAL3423548.1"/>
    <property type="molecule type" value="Genomic_DNA"/>
</dbReference>
<feature type="compositionally biased region" description="Basic and acidic residues" evidence="5">
    <location>
        <begin position="442"/>
        <end position="455"/>
    </location>
</feature>
<comment type="similarity">
    <text evidence="4">Belongs to the cytochrome P450 family.</text>
</comment>
<keyword evidence="7" id="KW-1185">Reference proteome</keyword>
<feature type="region of interest" description="Disordered" evidence="5">
    <location>
        <begin position="439"/>
        <end position="464"/>
    </location>
</feature>
<dbReference type="InterPro" id="IPR017972">
    <property type="entry name" value="Cyt_P450_CS"/>
</dbReference>
<protein>
    <submittedName>
        <fullName evidence="6">Cytochrome p450 3a21</fullName>
    </submittedName>
</protein>